<dbReference type="Proteomes" id="UP001500274">
    <property type="component" value="Unassembled WGS sequence"/>
</dbReference>
<evidence type="ECO:0000256" key="1">
    <source>
        <dbReference type="SAM" id="MobiDB-lite"/>
    </source>
</evidence>
<evidence type="ECO:0000313" key="4">
    <source>
        <dbReference type="Proteomes" id="UP001500274"/>
    </source>
</evidence>
<organism evidence="3 4">
    <name type="scientific">Microbacterium binotii</name>
    <dbReference type="NCBI Taxonomy" id="462710"/>
    <lineage>
        <taxon>Bacteria</taxon>
        <taxon>Bacillati</taxon>
        <taxon>Actinomycetota</taxon>
        <taxon>Actinomycetes</taxon>
        <taxon>Micrococcales</taxon>
        <taxon>Microbacteriaceae</taxon>
        <taxon>Microbacterium</taxon>
    </lineage>
</organism>
<gene>
    <name evidence="3" type="ORF">GCM10009862_01180</name>
</gene>
<proteinExistence type="predicted"/>
<name>A0ABN3P505_9MICO</name>
<comment type="caution">
    <text evidence="3">The sequence shown here is derived from an EMBL/GenBank/DDBJ whole genome shotgun (WGS) entry which is preliminary data.</text>
</comment>
<sequence length="202" mass="20277">MIRMSRSLGAAIGLCAVVLALTACVPEPTETTSPSGSTTPSASSTPGASSSPTSSPSSTPRPQAQEIEPPASCDAIYSASMRSRLGAELPPLNDAGVDIASTQVASLRGLIDSGVPTLRCTWGTAAGAALATSVTIVDPTDAPRIQDMLAAAGFVCADESGGILCTSGNEADFLRGNGWVATSWSASVPDGYTEDIAATLWG</sequence>
<keyword evidence="4" id="KW-1185">Reference proteome</keyword>
<evidence type="ECO:0000256" key="2">
    <source>
        <dbReference type="SAM" id="SignalP"/>
    </source>
</evidence>
<feature type="region of interest" description="Disordered" evidence="1">
    <location>
        <begin position="27"/>
        <end position="70"/>
    </location>
</feature>
<dbReference type="EMBL" id="BAAARI010000001">
    <property type="protein sequence ID" value="GAA2566378.1"/>
    <property type="molecule type" value="Genomic_DNA"/>
</dbReference>
<evidence type="ECO:0000313" key="3">
    <source>
        <dbReference type="EMBL" id="GAA2566378.1"/>
    </source>
</evidence>
<evidence type="ECO:0008006" key="5">
    <source>
        <dbReference type="Google" id="ProtNLM"/>
    </source>
</evidence>
<protein>
    <recommendedName>
        <fullName evidence="5">Secreted protein</fullName>
    </recommendedName>
</protein>
<feature type="signal peptide" evidence="2">
    <location>
        <begin position="1"/>
        <end position="23"/>
    </location>
</feature>
<feature type="chain" id="PRO_5046608685" description="Secreted protein" evidence="2">
    <location>
        <begin position="24"/>
        <end position="202"/>
    </location>
</feature>
<dbReference type="PROSITE" id="PS51257">
    <property type="entry name" value="PROKAR_LIPOPROTEIN"/>
    <property type="match status" value="1"/>
</dbReference>
<reference evidence="3 4" key="1">
    <citation type="journal article" date="2019" name="Int. J. Syst. Evol. Microbiol.">
        <title>The Global Catalogue of Microorganisms (GCM) 10K type strain sequencing project: providing services to taxonomists for standard genome sequencing and annotation.</title>
        <authorList>
            <consortium name="The Broad Institute Genomics Platform"/>
            <consortium name="The Broad Institute Genome Sequencing Center for Infectious Disease"/>
            <person name="Wu L."/>
            <person name="Ma J."/>
        </authorList>
    </citation>
    <scope>NUCLEOTIDE SEQUENCE [LARGE SCALE GENOMIC DNA]</scope>
    <source>
        <strain evidence="3 4">JCM 16365</strain>
    </source>
</reference>
<accession>A0ABN3P505</accession>
<feature type="compositionally biased region" description="Low complexity" evidence="1">
    <location>
        <begin position="27"/>
        <end position="60"/>
    </location>
</feature>
<keyword evidence="2" id="KW-0732">Signal</keyword>